<protein>
    <recommendedName>
        <fullName evidence="1">Peptidase S74 domain-containing protein</fullName>
    </recommendedName>
</protein>
<accession>A0AAU8EBA3</accession>
<gene>
    <name evidence="2" type="ORF">vBKpn13P1_22</name>
</gene>
<evidence type="ECO:0000313" key="2">
    <source>
        <dbReference type="EMBL" id="XCG95572.1"/>
    </source>
</evidence>
<name>A0AAU8EBA3_9VIRU</name>
<dbReference type="InterPro" id="IPR030392">
    <property type="entry name" value="S74_ICA"/>
</dbReference>
<reference evidence="2" key="1">
    <citation type="submission" date="2024-05" db="EMBL/GenBank/DDBJ databases">
        <authorList>
            <person name="Ferriol-Gonzalez C."/>
            <person name="Concha-Eloko R."/>
            <person name="Bernabeu-Gimeno M."/>
            <person name="Fernandez-Cuenca F."/>
            <person name="Canada-Garcia J.E."/>
            <person name="Garcia-Cobos S."/>
            <person name="Sanjuan R."/>
            <person name="Domingo-Calap P."/>
        </authorList>
    </citation>
    <scope>NUCLEOTIDE SEQUENCE</scope>
</reference>
<dbReference type="PROSITE" id="PS51688">
    <property type="entry name" value="ICA"/>
    <property type="match status" value="1"/>
</dbReference>
<feature type="domain" description="Peptidase S74" evidence="1">
    <location>
        <begin position="1"/>
        <end position="56"/>
    </location>
</feature>
<proteinExistence type="predicted"/>
<organism evidence="2">
    <name type="scientific">Klebsiella phage vB_Kpn13-P1</name>
    <dbReference type="NCBI Taxonomy" id="3230840"/>
    <lineage>
        <taxon>Viruses</taxon>
    </lineage>
</organism>
<sequence>MAEAGLIAQDIQKVLPEAVREGGDGMLGVSYDGVVALLINSVKELTERVAYLESQLKG</sequence>
<evidence type="ECO:0000259" key="1">
    <source>
        <dbReference type="PROSITE" id="PS51688"/>
    </source>
</evidence>
<dbReference type="EMBL" id="PP848836">
    <property type="protein sequence ID" value="XCG95572.1"/>
    <property type="molecule type" value="Genomic_DNA"/>
</dbReference>